<dbReference type="Proteomes" id="UP000042997">
    <property type="component" value="Unassembled WGS sequence"/>
</dbReference>
<gene>
    <name evidence="1" type="ORF">RHRU231_600004</name>
</gene>
<dbReference type="EMBL" id="CCSD01000073">
    <property type="protein sequence ID" value="CDZ90071.1"/>
    <property type="molecule type" value="Genomic_DNA"/>
</dbReference>
<sequence>MPAGGAGGLGGGDAVSVSVAHRLPFVGTDSSILPHAHVCNCRVMKKWGAAGNYPS</sequence>
<dbReference type="AlphaFoldDB" id="A0A098BQR8"/>
<evidence type="ECO:0000313" key="2">
    <source>
        <dbReference type="Proteomes" id="UP000042997"/>
    </source>
</evidence>
<organism evidence="1 2">
    <name type="scientific">Rhodococcus ruber</name>
    <dbReference type="NCBI Taxonomy" id="1830"/>
    <lineage>
        <taxon>Bacteria</taxon>
        <taxon>Bacillati</taxon>
        <taxon>Actinomycetota</taxon>
        <taxon>Actinomycetes</taxon>
        <taxon>Mycobacteriales</taxon>
        <taxon>Nocardiaceae</taxon>
        <taxon>Rhodococcus</taxon>
    </lineage>
</organism>
<reference evidence="1 2" key="1">
    <citation type="journal article" date="2014" name="Genome Announc.">
        <title>Draft Genome Sequence of Propane- and Butane-Oxidizing Actinobacterium Rhodococcus ruber IEGM 231.</title>
        <authorList>
            <person name="Ivshina I.B."/>
            <person name="Kuyukina M.S."/>
            <person name="Krivoruchko A.V."/>
            <person name="Barbe V."/>
            <person name="Fischer C."/>
        </authorList>
    </citation>
    <scope>NUCLEOTIDE SEQUENCE [LARGE SCALE GENOMIC DNA]</scope>
</reference>
<accession>A0A098BQR8</accession>
<protein>
    <submittedName>
        <fullName evidence="1">Uncharacterized protein</fullName>
    </submittedName>
</protein>
<name>A0A098BQR8_9NOCA</name>
<proteinExistence type="predicted"/>
<evidence type="ECO:0000313" key="1">
    <source>
        <dbReference type="EMBL" id="CDZ90071.1"/>
    </source>
</evidence>